<gene>
    <name evidence="1" type="ORF">LH47_02542</name>
</gene>
<dbReference type="AlphaFoldDB" id="A0A0D0Q5X5"/>
<dbReference type="PATRIC" id="fig|404937.3.peg.2755"/>
<dbReference type="Proteomes" id="UP000032102">
    <property type="component" value="Unassembled WGS sequence"/>
</dbReference>
<proteinExistence type="predicted"/>
<keyword evidence="2" id="KW-1185">Reference proteome</keyword>
<evidence type="ECO:0000313" key="2">
    <source>
        <dbReference type="Proteomes" id="UP000032102"/>
    </source>
</evidence>
<evidence type="ECO:0008006" key="3">
    <source>
        <dbReference type="Google" id="ProtNLM"/>
    </source>
</evidence>
<comment type="caution">
    <text evidence="1">The sequence shown here is derived from an EMBL/GenBank/DDBJ whole genome shotgun (WGS) entry which is preliminary data.</text>
</comment>
<accession>A0A0D0Q5X5</accession>
<dbReference type="RefSeq" id="WP_152619624.1">
    <property type="nucleotide sequence ID" value="NZ_JXTH01000068.1"/>
</dbReference>
<protein>
    <recommendedName>
        <fullName evidence="3">Helix-turn-helix domain protein</fullName>
    </recommendedName>
</protein>
<name>A0A0D0Q5X5_9BACL</name>
<sequence length="102" mass="12022">MSSVIKVEIDMEKLRQVIHEEVTKAVDEVTKQHQLPPMLTRKQLMELFNISQTKASELLNRSDFPVFREAGVLIPTHLLFKWIEKHTRWVEENTSFFEKSAI</sequence>
<dbReference type="EMBL" id="JXTH01000068">
    <property type="protein sequence ID" value="KIQ93383.1"/>
    <property type="molecule type" value="Genomic_DNA"/>
</dbReference>
<reference evidence="1 2" key="1">
    <citation type="submission" date="2015-01" db="EMBL/GenBank/DDBJ databases">
        <title>Draft genome of Anoxybacillus thermarum strain AF/04.</title>
        <authorList>
            <person name="Poli A."/>
            <person name="Nicolaus B."/>
            <person name="Chan K.-G."/>
            <person name="Kahar U.M."/>
            <person name="Yaakob A.S."/>
            <person name="Chan C.S."/>
            <person name="Goh K.M."/>
        </authorList>
    </citation>
    <scope>NUCLEOTIDE SEQUENCE [LARGE SCALE GENOMIC DNA]</scope>
    <source>
        <strain evidence="1 2">AF/04</strain>
    </source>
</reference>
<organism evidence="1 2">
    <name type="scientific">Anoxybacillus thermarum</name>
    <dbReference type="NCBI Taxonomy" id="404937"/>
    <lineage>
        <taxon>Bacteria</taxon>
        <taxon>Bacillati</taxon>
        <taxon>Bacillota</taxon>
        <taxon>Bacilli</taxon>
        <taxon>Bacillales</taxon>
        <taxon>Anoxybacillaceae</taxon>
        <taxon>Anoxybacillus</taxon>
    </lineage>
</organism>
<evidence type="ECO:0000313" key="1">
    <source>
        <dbReference type="EMBL" id="KIQ93383.1"/>
    </source>
</evidence>